<dbReference type="Gene3D" id="3.40.50.12780">
    <property type="entry name" value="N-terminal domain of ligase-like"/>
    <property type="match status" value="1"/>
</dbReference>
<dbReference type="EMBL" id="RCHT01000020">
    <property type="protein sequence ID" value="RLL09601.1"/>
    <property type="molecule type" value="Genomic_DNA"/>
</dbReference>
<reference evidence="2 3" key="1">
    <citation type="submission" date="2018-10" db="EMBL/GenBank/DDBJ databases">
        <title>Anaerotruncus faecis sp. nov., isolated from human feces.</title>
        <authorList>
            <person name="Wang Y.-J."/>
        </authorList>
    </citation>
    <scope>NUCLEOTIDE SEQUENCE [LARGE SCALE GENOMIC DNA]</scope>
    <source>
        <strain evidence="2 3">22A2-44</strain>
    </source>
</reference>
<evidence type="ECO:0000313" key="2">
    <source>
        <dbReference type="EMBL" id="RLL09601.1"/>
    </source>
</evidence>
<dbReference type="PANTHER" id="PTHR43767:SF1">
    <property type="entry name" value="NONRIBOSOMAL PEPTIDE SYNTHASE PES1 (EUROFUNG)-RELATED"/>
    <property type="match status" value="1"/>
</dbReference>
<accession>A0A498CMM8</accession>
<name>A0A498CMM8_9FIRM</name>
<dbReference type="Pfam" id="PF00501">
    <property type="entry name" value="AMP-binding"/>
    <property type="match status" value="1"/>
</dbReference>
<keyword evidence="3" id="KW-1185">Reference proteome</keyword>
<protein>
    <recommendedName>
        <fullName evidence="1">AMP-dependent synthetase/ligase domain-containing protein</fullName>
    </recommendedName>
</protein>
<dbReference type="PROSITE" id="PS00455">
    <property type="entry name" value="AMP_BINDING"/>
    <property type="match status" value="1"/>
</dbReference>
<comment type="caution">
    <text evidence="2">The sequence shown here is derived from an EMBL/GenBank/DDBJ whole genome shotgun (WGS) entry which is preliminary data.</text>
</comment>
<dbReference type="InterPro" id="IPR000873">
    <property type="entry name" value="AMP-dep_synth/lig_dom"/>
</dbReference>
<dbReference type="InterPro" id="IPR020845">
    <property type="entry name" value="AMP-binding_CS"/>
</dbReference>
<dbReference type="AlphaFoldDB" id="A0A498CMM8"/>
<feature type="domain" description="AMP-dependent synthetase/ligase" evidence="1">
    <location>
        <begin position="8"/>
        <end position="341"/>
    </location>
</feature>
<gene>
    <name evidence="2" type="ORF">D4A47_10140</name>
</gene>
<evidence type="ECO:0000313" key="3">
    <source>
        <dbReference type="Proteomes" id="UP000276301"/>
    </source>
</evidence>
<dbReference type="InterPro" id="IPR042099">
    <property type="entry name" value="ANL_N_sf"/>
</dbReference>
<organism evidence="2 3">
    <name type="scientific">Anaerotruncus massiliensis</name>
    <name type="common">ex Liu et al. 2021</name>
    <dbReference type="NCBI Taxonomy" id="2321404"/>
    <lineage>
        <taxon>Bacteria</taxon>
        <taxon>Bacillati</taxon>
        <taxon>Bacillota</taxon>
        <taxon>Clostridia</taxon>
        <taxon>Eubacteriales</taxon>
        <taxon>Oscillospiraceae</taxon>
        <taxon>Anaerotruncus</taxon>
    </lineage>
</organism>
<evidence type="ECO:0000259" key="1">
    <source>
        <dbReference type="Pfam" id="PF00501"/>
    </source>
</evidence>
<dbReference type="Proteomes" id="UP000276301">
    <property type="component" value="Unassembled WGS sequence"/>
</dbReference>
<dbReference type="RefSeq" id="WP_121587202.1">
    <property type="nucleotide sequence ID" value="NZ_RCHT01000020.1"/>
</dbReference>
<dbReference type="InterPro" id="IPR050237">
    <property type="entry name" value="ATP-dep_AMP-bd_enzyme"/>
</dbReference>
<dbReference type="SUPFAM" id="SSF56801">
    <property type="entry name" value="Acetyl-CoA synthetase-like"/>
    <property type="match status" value="1"/>
</dbReference>
<proteinExistence type="predicted"/>
<dbReference type="PANTHER" id="PTHR43767">
    <property type="entry name" value="LONG-CHAIN-FATTY-ACID--COA LIGASE"/>
    <property type="match status" value="1"/>
</dbReference>
<sequence>MIFGIDERPPIRPAAYGEGGEVYSYGRLCADAARVAACTPGRPLVFSFCENSYGALCGYAGFLSGGAVPLLLDAGMHRELLDGLLETYRPGFLWLPERMAGGFPGTKRLLSMEGYVLLGRGEAPPAMHPDLALLLTTSGSTGSPKLVRQSRRNIESNARAIVRYLEIGEEERAITTLPMNYTYGLSIVQSHLLAGASLILTGRSVVEPDFWRLFREREATSFGGVPYTYEILKRVGFFGMELPSLRYFTQAGGKLPPELHETCARYADAHGKRFYVMYGQTEATARMGYLPWERALEKRGCMGIAIPGGRFTLLDVDGAAIDSPGEVGELRYEGDNVTMGYAACAADLAKGDERRGVLLTGDMAARDEEGFYTIVGRKKRFIKLFGSRVSLDGCERLVKEQFPGVDCACFGRDDALCVCLTDPALPERAADRLAELLGVRRRAVSARYVREIPRSGAGKILYRELEEAP</sequence>